<dbReference type="SUPFAM" id="SSF56112">
    <property type="entry name" value="Protein kinase-like (PK-like)"/>
    <property type="match status" value="1"/>
</dbReference>
<keyword evidence="5" id="KW-1185">Reference proteome</keyword>
<name>A0A926NGV6_9BACL</name>
<accession>A0A926NGV6</accession>
<reference evidence="4" key="1">
    <citation type="submission" date="2020-09" db="EMBL/GenBank/DDBJ databases">
        <title>A novel bacterium of genus Hazenella, isolated from South China Sea.</title>
        <authorList>
            <person name="Huang H."/>
            <person name="Mo K."/>
            <person name="Hu Y."/>
        </authorList>
    </citation>
    <scope>NUCLEOTIDE SEQUENCE</scope>
    <source>
        <strain evidence="4">IB182357</strain>
    </source>
</reference>
<dbReference type="Gene3D" id="1.10.510.10">
    <property type="entry name" value="Transferase(Phosphotransferase) domain 1"/>
    <property type="match status" value="1"/>
</dbReference>
<proteinExistence type="predicted"/>
<feature type="repeat" description="TPR" evidence="3">
    <location>
        <begin position="282"/>
        <end position="315"/>
    </location>
</feature>
<dbReference type="InterPro" id="IPR011990">
    <property type="entry name" value="TPR-like_helical_dom_sf"/>
</dbReference>
<dbReference type="AlphaFoldDB" id="A0A926NGV6"/>
<dbReference type="InterPro" id="IPR019734">
    <property type="entry name" value="TPR_rpt"/>
</dbReference>
<dbReference type="Pfam" id="PF12895">
    <property type="entry name" value="ANAPC3"/>
    <property type="match status" value="1"/>
</dbReference>
<sequence>MKPLHNGTHIGDGYQILRSFPFIEGILYFTVKDQHSFFIHAIDRHKKNNATLKRDPRFFVPIRHTFEVDQVYYHVLTQLEGDLFAFYLQQYAPFAMSEAKSKMEALIVTLSQMKKDGLYAHVHPQNMLLQGSQQLRFLYGGDQTAFSQQIDSRETVWQLASLLYTYLTGEWITPDKPPKPIHQLRPEVPSDLATLLDGVLREKKEFLPDYDAFIIAMIQAWDDRNTSAALSRNKKKRKFTLSPLIWKKPAVWGSFIAVFLFGCLAFFLTMDNSLTADPEKSAASWYHDSQIEVEKNQLDHAIELGKKAVETDPKLVYFTHLSNLYKSQQKYDKSIEILTAATEHYPTEGILYYDMAKIKYYLKDYKTATVYIEKAIELQKDKDSNTLHLQGRIFSAQQKYEQAIASLSKAIQLEPNKDSHYHERAISLYRSGQLDKALVDEDKAIQIDPTVGMYYLTLGIIYIEKRQQTVQSKDEDKKEKIETYTKKSLDAFNETVKLIPEDPDAYYYQGLAYYYSRKYDPALTAINQAIELDGNHALYHYQKGLILNEMNGKVNEAIHSLKKATSIDPNSTIYQNALLRVQKKAK</sequence>
<dbReference type="Pfam" id="PF13181">
    <property type="entry name" value="TPR_8"/>
    <property type="match status" value="1"/>
</dbReference>
<feature type="repeat" description="TPR" evidence="3">
    <location>
        <begin position="384"/>
        <end position="417"/>
    </location>
</feature>
<evidence type="ECO:0000313" key="4">
    <source>
        <dbReference type="EMBL" id="MBD1373344.1"/>
    </source>
</evidence>
<dbReference type="InterPro" id="IPR050498">
    <property type="entry name" value="Ycf3"/>
</dbReference>
<organism evidence="4 5">
    <name type="scientific">Polycladospora coralii</name>
    <dbReference type="NCBI Taxonomy" id="2771432"/>
    <lineage>
        <taxon>Bacteria</taxon>
        <taxon>Bacillati</taxon>
        <taxon>Bacillota</taxon>
        <taxon>Bacilli</taxon>
        <taxon>Bacillales</taxon>
        <taxon>Thermoactinomycetaceae</taxon>
        <taxon>Polycladospora</taxon>
    </lineage>
</organism>
<dbReference type="Proteomes" id="UP000661691">
    <property type="component" value="Unassembled WGS sequence"/>
</dbReference>
<dbReference type="EMBL" id="JACXAH010000023">
    <property type="protein sequence ID" value="MBD1373344.1"/>
    <property type="molecule type" value="Genomic_DNA"/>
</dbReference>
<dbReference type="RefSeq" id="WP_191142463.1">
    <property type="nucleotide sequence ID" value="NZ_JACXAH010000023.1"/>
</dbReference>
<evidence type="ECO:0000256" key="2">
    <source>
        <dbReference type="ARBA" id="ARBA00022803"/>
    </source>
</evidence>
<dbReference type="PANTHER" id="PTHR44858:SF1">
    <property type="entry name" value="UDP-N-ACETYLGLUCOSAMINE--PEPTIDE N-ACETYLGLUCOSAMINYLTRANSFERASE SPINDLY-RELATED"/>
    <property type="match status" value="1"/>
</dbReference>
<dbReference type="Gene3D" id="1.25.40.10">
    <property type="entry name" value="Tetratricopeptide repeat domain"/>
    <property type="match status" value="3"/>
</dbReference>
<dbReference type="InterPro" id="IPR011009">
    <property type="entry name" value="Kinase-like_dom_sf"/>
</dbReference>
<gene>
    <name evidence="4" type="ORF">IC620_13400</name>
</gene>
<evidence type="ECO:0000256" key="3">
    <source>
        <dbReference type="PROSITE-ProRule" id="PRU00339"/>
    </source>
</evidence>
<evidence type="ECO:0000313" key="5">
    <source>
        <dbReference type="Proteomes" id="UP000661691"/>
    </source>
</evidence>
<keyword evidence="1" id="KW-0677">Repeat</keyword>
<dbReference type="SMART" id="SM00028">
    <property type="entry name" value="TPR"/>
    <property type="match status" value="7"/>
</dbReference>
<dbReference type="PANTHER" id="PTHR44858">
    <property type="entry name" value="TETRATRICOPEPTIDE REPEAT PROTEIN 6"/>
    <property type="match status" value="1"/>
</dbReference>
<evidence type="ECO:0000256" key="1">
    <source>
        <dbReference type="ARBA" id="ARBA00022737"/>
    </source>
</evidence>
<comment type="caution">
    <text evidence="4">The sequence shown here is derived from an EMBL/GenBank/DDBJ whole genome shotgun (WGS) entry which is preliminary data.</text>
</comment>
<dbReference type="PROSITE" id="PS50005">
    <property type="entry name" value="TPR"/>
    <property type="match status" value="3"/>
</dbReference>
<dbReference type="SUPFAM" id="SSF48452">
    <property type="entry name" value="TPR-like"/>
    <property type="match status" value="2"/>
</dbReference>
<feature type="repeat" description="TPR" evidence="3">
    <location>
        <begin position="503"/>
        <end position="536"/>
    </location>
</feature>
<dbReference type="Pfam" id="PF13414">
    <property type="entry name" value="TPR_11"/>
    <property type="match status" value="1"/>
</dbReference>
<keyword evidence="2 3" id="KW-0802">TPR repeat</keyword>
<protein>
    <submittedName>
        <fullName evidence="4">Tetratricopeptide repeat protein</fullName>
    </submittedName>
</protein>